<dbReference type="AlphaFoldDB" id="A0AAP0IPF8"/>
<accession>A0AAP0IPF8</accession>
<reference evidence="1 2" key="1">
    <citation type="submission" date="2024-01" db="EMBL/GenBank/DDBJ databases">
        <title>Genome assemblies of Stephania.</title>
        <authorList>
            <person name="Yang L."/>
        </authorList>
    </citation>
    <scope>NUCLEOTIDE SEQUENCE [LARGE SCALE GENOMIC DNA]</scope>
    <source>
        <strain evidence="1">JXDWG</strain>
        <tissue evidence="1">Leaf</tissue>
    </source>
</reference>
<evidence type="ECO:0000313" key="1">
    <source>
        <dbReference type="EMBL" id="KAK9118608.1"/>
    </source>
</evidence>
<proteinExistence type="predicted"/>
<name>A0AAP0IPF8_9MAGN</name>
<protein>
    <submittedName>
        <fullName evidence="1">Uncharacterized protein</fullName>
    </submittedName>
</protein>
<keyword evidence="2" id="KW-1185">Reference proteome</keyword>
<organism evidence="1 2">
    <name type="scientific">Stephania cephalantha</name>
    <dbReference type="NCBI Taxonomy" id="152367"/>
    <lineage>
        <taxon>Eukaryota</taxon>
        <taxon>Viridiplantae</taxon>
        <taxon>Streptophyta</taxon>
        <taxon>Embryophyta</taxon>
        <taxon>Tracheophyta</taxon>
        <taxon>Spermatophyta</taxon>
        <taxon>Magnoliopsida</taxon>
        <taxon>Ranunculales</taxon>
        <taxon>Menispermaceae</taxon>
        <taxon>Menispermoideae</taxon>
        <taxon>Cissampelideae</taxon>
        <taxon>Stephania</taxon>
    </lineage>
</organism>
<evidence type="ECO:0000313" key="2">
    <source>
        <dbReference type="Proteomes" id="UP001419268"/>
    </source>
</evidence>
<comment type="caution">
    <text evidence="1">The sequence shown here is derived from an EMBL/GenBank/DDBJ whole genome shotgun (WGS) entry which is preliminary data.</text>
</comment>
<sequence>MDTGNPAMDSSYPHNYGRFEDSHYYNANGVGLKDLKTQFIQYNARLKDMTGEEELFNTQPIFNPEEDVSVDTLKNFKMSEVTQMEYYLRETSEECEVFQIEPKIVIALNEGENEMEIDVTSDKLEKSQIESEEDQPLVLVQPPTFPCTFGTPYKGVEVNERSQIFYTGDTFVLDDPDATYSFVLEVSNELLNLKVGMHASLAK</sequence>
<dbReference type="Proteomes" id="UP001419268">
    <property type="component" value="Unassembled WGS sequence"/>
</dbReference>
<gene>
    <name evidence="1" type="ORF">Scep_016701</name>
</gene>
<dbReference type="EMBL" id="JBBNAG010000007">
    <property type="protein sequence ID" value="KAK9118608.1"/>
    <property type="molecule type" value="Genomic_DNA"/>
</dbReference>